<evidence type="ECO:0000259" key="4">
    <source>
        <dbReference type="Pfam" id="PF21773"/>
    </source>
</evidence>
<dbReference type="Ensembl" id="ENSDLAT00005073059.1">
    <property type="protein sequence ID" value="ENSDLAP00005080221.1"/>
    <property type="gene ID" value="ENSDLAG00005032456.1"/>
</dbReference>
<evidence type="ECO:0000313" key="5">
    <source>
        <dbReference type="Ensembl" id="ENSDLAP00005080221.1"/>
    </source>
</evidence>
<feature type="coiled-coil region" evidence="2">
    <location>
        <begin position="237"/>
        <end position="305"/>
    </location>
</feature>
<feature type="domain" description="ODAD1 central coiled coil region" evidence="4">
    <location>
        <begin position="341"/>
        <end position="612"/>
    </location>
</feature>
<reference evidence="5" key="2">
    <citation type="submission" date="2025-09" db="UniProtKB">
        <authorList>
            <consortium name="Ensembl"/>
        </authorList>
    </citation>
    <scope>IDENTIFICATION</scope>
</reference>
<evidence type="ECO:0000256" key="1">
    <source>
        <dbReference type="ARBA" id="ARBA00023054"/>
    </source>
</evidence>
<dbReference type="InterPro" id="IPR051876">
    <property type="entry name" value="ODA-DC/CCD"/>
</dbReference>
<feature type="region of interest" description="Disordered" evidence="3">
    <location>
        <begin position="649"/>
        <end position="679"/>
    </location>
</feature>
<dbReference type="GO" id="GO:0005930">
    <property type="term" value="C:axoneme"/>
    <property type="evidence" value="ECO:0007669"/>
    <property type="project" value="TreeGrafter"/>
</dbReference>
<dbReference type="Proteomes" id="UP000694389">
    <property type="component" value="Unassembled WGS sequence"/>
</dbReference>
<dbReference type="PANTHER" id="PTHR21694">
    <property type="entry name" value="COILED-COIL DOMAIN-CONTAINING PROTEIN 63"/>
    <property type="match status" value="1"/>
</dbReference>
<dbReference type="GeneTree" id="ENSGT00950000183252"/>
<organism evidence="5 6">
    <name type="scientific">Dicentrarchus labrax</name>
    <name type="common">European seabass</name>
    <name type="synonym">Morone labrax</name>
    <dbReference type="NCBI Taxonomy" id="13489"/>
    <lineage>
        <taxon>Eukaryota</taxon>
        <taxon>Metazoa</taxon>
        <taxon>Chordata</taxon>
        <taxon>Craniata</taxon>
        <taxon>Vertebrata</taxon>
        <taxon>Euteleostomi</taxon>
        <taxon>Actinopterygii</taxon>
        <taxon>Neopterygii</taxon>
        <taxon>Teleostei</taxon>
        <taxon>Neoteleostei</taxon>
        <taxon>Acanthomorphata</taxon>
        <taxon>Eupercaria</taxon>
        <taxon>Moronidae</taxon>
        <taxon>Dicentrarchus</taxon>
    </lineage>
</organism>
<dbReference type="PANTHER" id="PTHR21694:SF18">
    <property type="entry name" value="COILED-COIL DOMAIN-CONTAINING PROTEIN 63"/>
    <property type="match status" value="1"/>
</dbReference>
<sequence length="679" mass="78642">METRGDRTVNMEPLYREYEKLLSDHRKLRKQYRKLKVSSTELPKIIIDLMDGSDPGNIPQVELTDDEAEDFLSQPGYPVDTVSFHQAREVVVKKNDILLSKIATLNENIKVLLDLMDYCVGQKKRVKATQTSTDWQDMEDSNKSLLQDNKACQAVNFELQQEIAVLSEQKCQVEERERKAMQDNNVILEEVQELHTLLQRQKHQTNLNEARATALISSLTSELEEAQVIQSFDELLVLQLKEERDALREQVRLLQEQVLMGQSLPPVSVEPDLIKMATDILKEQYNNLQEENDQYKKLISQQRDHLVSLDQEITAVESRIQQKLTVPGGIFKQQGKHSRHKKHIRSLENKLNQVTIKFDEILCGNMDYRKDIAHMLQQKDLGCKIKTNFNRQIASQQSMMEKLGSKCTLAFRQRSEAESRTLEVRKCIEVESNHFIKRQMQLKIVIDHDAKLHSFMERKLQEIIPLEDDEDYKKKSAEKQQQHQNAANMLEMYMQGHSTLVEVIGERDLRQISQVFMDKEQKNFTHIGYINELHNKRNIMKNRTNKLKGDILLLEQENEGRNEQTKSQLEDLESELQKNSHLADTLEQQCSVIQITLDQLRTAINVLFDEITHKSVTVTFDNIVHCISILEECISDLLIQANDVDDEQMQQPPHNLLLSNSDLLPGNSTKSTSRSLKSA</sequence>
<dbReference type="GO" id="GO:0003341">
    <property type="term" value="P:cilium movement"/>
    <property type="evidence" value="ECO:0007669"/>
    <property type="project" value="TreeGrafter"/>
</dbReference>
<dbReference type="Pfam" id="PF21773">
    <property type="entry name" value="ODAD1_CC"/>
    <property type="match status" value="1"/>
</dbReference>
<keyword evidence="6" id="KW-1185">Reference proteome</keyword>
<dbReference type="InterPro" id="IPR049258">
    <property type="entry name" value="ODAD1_CC"/>
</dbReference>
<keyword evidence="1 2" id="KW-0175">Coiled coil</keyword>
<dbReference type="GO" id="GO:0036158">
    <property type="term" value="P:outer dynein arm assembly"/>
    <property type="evidence" value="ECO:0007669"/>
    <property type="project" value="TreeGrafter"/>
</dbReference>
<name>A0A8P4KHX6_DICLA</name>
<feature type="coiled-coil region" evidence="2">
    <location>
        <begin position="555"/>
        <end position="589"/>
    </location>
</feature>
<reference evidence="5" key="1">
    <citation type="submission" date="2025-08" db="UniProtKB">
        <authorList>
            <consortium name="Ensembl"/>
        </authorList>
    </citation>
    <scope>IDENTIFICATION</scope>
</reference>
<gene>
    <name evidence="5" type="primary">LOC127371772</name>
</gene>
<proteinExistence type="predicted"/>
<evidence type="ECO:0000313" key="6">
    <source>
        <dbReference type="Proteomes" id="UP000694389"/>
    </source>
</evidence>
<evidence type="ECO:0000256" key="3">
    <source>
        <dbReference type="SAM" id="MobiDB-lite"/>
    </source>
</evidence>
<evidence type="ECO:0000256" key="2">
    <source>
        <dbReference type="SAM" id="Coils"/>
    </source>
</evidence>
<dbReference type="AlphaFoldDB" id="A0A8P4KHX6"/>
<accession>A0A8P4KHX6</accession>
<protein>
    <recommendedName>
        <fullName evidence="4">ODAD1 central coiled coil region domain-containing protein</fullName>
    </recommendedName>
</protein>